<name>A0AAV8ZIB3_9CUCU</name>
<comment type="caution">
    <text evidence="2">The sequence shown here is derived from an EMBL/GenBank/DDBJ whole genome shotgun (WGS) entry which is preliminary data.</text>
</comment>
<dbReference type="PANTHER" id="PTHR23153">
    <property type="entry name" value="UBX-RELATED"/>
    <property type="match status" value="1"/>
</dbReference>
<keyword evidence="3" id="KW-1185">Reference proteome</keyword>
<dbReference type="Gene3D" id="3.10.20.90">
    <property type="entry name" value="Phosphatidylinositol 3-kinase Catalytic Subunit, Chain A, domain 1"/>
    <property type="match status" value="1"/>
</dbReference>
<gene>
    <name evidence="2" type="ORF">NQ318_018528</name>
</gene>
<evidence type="ECO:0000259" key="1">
    <source>
        <dbReference type="PROSITE" id="PS50033"/>
    </source>
</evidence>
<feature type="domain" description="UBX" evidence="1">
    <location>
        <begin position="23"/>
        <end position="100"/>
    </location>
</feature>
<organism evidence="2 3">
    <name type="scientific">Aromia moschata</name>
    <dbReference type="NCBI Taxonomy" id="1265417"/>
    <lineage>
        <taxon>Eukaryota</taxon>
        <taxon>Metazoa</taxon>
        <taxon>Ecdysozoa</taxon>
        <taxon>Arthropoda</taxon>
        <taxon>Hexapoda</taxon>
        <taxon>Insecta</taxon>
        <taxon>Pterygota</taxon>
        <taxon>Neoptera</taxon>
        <taxon>Endopterygota</taxon>
        <taxon>Coleoptera</taxon>
        <taxon>Polyphaga</taxon>
        <taxon>Cucujiformia</taxon>
        <taxon>Chrysomeloidea</taxon>
        <taxon>Cerambycidae</taxon>
        <taxon>Cerambycinae</taxon>
        <taxon>Callichromatini</taxon>
        <taxon>Aromia</taxon>
    </lineage>
</organism>
<dbReference type="CDD" id="cd16119">
    <property type="entry name" value="UBX_UBXN6"/>
    <property type="match status" value="1"/>
</dbReference>
<dbReference type="PANTHER" id="PTHR23153:SF38">
    <property type="entry name" value="UBX DOMAIN-CONTAINING PROTEIN 6"/>
    <property type="match status" value="1"/>
</dbReference>
<dbReference type="GO" id="GO:0005737">
    <property type="term" value="C:cytoplasm"/>
    <property type="evidence" value="ECO:0007669"/>
    <property type="project" value="TreeGrafter"/>
</dbReference>
<dbReference type="Proteomes" id="UP001162162">
    <property type="component" value="Unassembled WGS sequence"/>
</dbReference>
<dbReference type="SMART" id="SM00166">
    <property type="entry name" value="UBX"/>
    <property type="match status" value="1"/>
</dbReference>
<dbReference type="InterPro" id="IPR001012">
    <property type="entry name" value="UBX_dom"/>
</dbReference>
<proteinExistence type="predicted"/>
<dbReference type="InterPro" id="IPR029071">
    <property type="entry name" value="Ubiquitin-like_domsf"/>
</dbReference>
<accession>A0AAV8ZIB3</accession>
<dbReference type="SUPFAM" id="SSF54236">
    <property type="entry name" value="Ubiquitin-like"/>
    <property type="match status" value="1"/>
</dbReference>
<evidence type="ECO:0000313" key="2">
    <source>
        <dbReference type="EMBL" id="KAJ8963064.1"/>
    </source>
</evidence>
<dbReference type="AlphaFoldDB" id="A0AAV8ZIB3"/>
<dbReference type="Pfam" id="PF00789">
    <property type="entry name" value="UBX"/>
    <property type="match status" value="1"/>
</dbReference>
<reference evidence="2" key="1">
    <citation type="journal article" date="2023" name="Insect Mol. Biol.">
        <title>Genome sequencing provides insights into the evolution of gene families encoding plant cell wall-degrading enzymes in longhorned beetles.</title>
        <authorList>
            <person name="Shin N.R."/>
            <person name="Okamura Y."/>
            <person name="Kirsch R."/>
            <person name="Pauchet Y."/>
        </authorList>
    </citation>
    <scope>NUCLEOTIDE SEQUENCE</scope>
    <source>
        <strain evidence="2">AMC_N1</strain>
    </source>
</reference>
<evidence type="ECO:0000313" key="3">
    <source>
        <dbReference type="Proteomes" id="UP001162162"/>
    </source>
</evidence>
<sequence length="130" mass="15281">MLDKQLQLRTKVMREKDEIREIRKYKFCLIRVRFPDGLYLQGTFSVYEKFSEVLDFVRENLEHEGLPFVLTSPTGHRFEENDKDSTLADLRLVPATILIFQWDPSVEEDLKLAGNVAYLKPEVMMLVQSL</sequence>
<dbReference type="PROSITE" id="PS50033">
    <property type="entry name" value="UBX"/>
    <property type="match status" value="1"/>
</dbReference>
<dbReference type="EMBL" id="JAPWTK010000001">
    <property type="protein sequence ID" value="KAJ8963064.1"/>
    <property type="molecule type" value="Genomic_DNA"/>
</dbReference>
<protein>
    <recommendedName>
        <fullName evidence="1">UBX domain-containing protein</fullName>
    </recommendedName>
</protein>